<organism evidence="2 3">
    <name type="scientific">Plakobranchus ocellatus</name>
    <dbReference type="NCBI Taxonomy" id="259542"/>
    <lineage>
        <taxon>Eukaryota</taxon>
        <taxon>Metazoa</taxon>
        <taxon>Spiralia</taxon>
        <taxon>Lophotrochozoa</taxon>
        <taxon>Mollusca</taxon>
        <taxon>Gastropoda</taxon>
        <taxon>Heterobranchia</taxon>
        <taxon>Euthyneura</taxon>
        <taxon>Panpulmonata</taxon>
        <taxon>Sacoglossa</taxon>
        <taxon>Placobranchoidea</taxon>
        <taxon>Plakobranchidae</taxon>
        <taxon>Plakobranchus</taxon>
    </lineage>
</organism>
<feature type="compositionally biased region" description="Basic and acidic residues" evidence="1">
    <location>
        <begin position="87"/>
        <end position="109"/>
    </location>
</feature>
<feature type="compositionally biased region" description="Acidic residues" evidence="1">
    <location>
        <begin position="72"/>
        <end position="81"/>
    </location>
</feature>
<dbReference type="EMBL" id="BLXT01006181">
    <property type="protein sequence ID" value="GFO29688.1"/>
    <property type="molecule type" value="Genomic_DNA"/>
</dbReference>
<gene>
    <name evidence="2" type="ORF">PoB_005619300</name>
</gene>
<proteinExistence type="predicted"/>
<comment type="caution">
    <text evidence="2">The sequence shown here is derived from an EMBL/GenBank/DDBJ whole genome shotgun (WGS) entry which is preliminary data.</text>
</comment>
<name>A0AAV4CE09_9GAST</name>
<evidence type="ECO:0000256" key="1">
    <source>
        <dbReference type="SAM" id="MobiDB-lite"/>
    </source>
</evidence>
<dbReference type="Proteomes" id="UP000735302">
    <property type="component" value="Unassembled WGS sequence"/>
</dbReference>
<dbReference type="AlphaFoldDB" id="A0AAV4CE09"/>
<evidence type="ECO:0000313" key="2">
    <source>
        <dbReference type="EMBL" id="GFO29688.1"/>
    </source>
</evidence>
<keyword evidence="3" id="KW-1185">Reference proteome</keyword>
<reference evidence="2 3" key="1">
    <citation type="journal article" date="2021" name="Elife">
        <title>Chloroplast acquisition without the gene transfer in kleptoplastic sea slugs, Plakobranchus ocellatus.</title>
        <authorList>
            <person name="Maeda T."/>
            <person name="Takahashi S."/>
            <person name="Yoshida T."/>
            <person name="Shimamura S."/>
            <person name="Takaki Y."/>
            <person name="Nagai Y."/>
            <person name="Toyoda A."/>
            <person name="Suzuki Y."/>
            <person name="Arimoto A."/>
            <person name="Ishii H."/>
            <person name="Satoh N."/>
            <person name="Nishiyama T."/>
            <person name="Hasebe M."/>
            <person name="Maruyama T."/>
            <person name="Minagawa J."/>
            <person name="Obokata J."/>
            <person name="Shigenobu S."/>
        </authorList>
    </citation>
    <scope>NUCLEOTIDE SEQUENCE [LARGE SCALE GENOMIC DNA]</scope>
</reference>
<sequence length="177" mass="19448">MQLDLVLCMVSPQEGDLGLSGAPSGQGARGGARTRDIRIFADLKTVRNSFDGKKKKRRNESGCECGEMDASHDDDDDDDDNNNYNSSRDDSCFVEPLGERRTSRSRDEQVMSTSTARNSARAECVASGFEDSDDESFPVKLFIQPPKCLLYSGGKFSNYAITALSWSGGLLTKKQRI</sequence>
<evidence type="ECO:0000313" key="3">
    <source>
        <dbReference type="Proteomes" id="UP000735302"/>
    </source>
</evidence>
<feature type="region of interest" description="Disordered" evidence="1">
    <location>
        <begin position="53"/>
        <end position="117"/>
    </location>
</feature>
<accession>A0AAV4CE09</accession>
<feature type="region of interest" description="Disordered" evidence="1">
    <location>
        <begin position="14"/>
        <end position="33"/>
    </location>
</feature>
<protein>
    <submittedName>
        <fullName evidence="2">Uncharacterized protein</fullName>
    </submittedName>
</protein>